<comment type="caution">
    <text evidence="7">The sequence shown here is derived from an EMBL/GenBank/DDBJ whole genome shotgun (WGS) entry which is preliminary data.</text>
</comment>
<accession>W1U3L5</accession>
<feature type="non-terminal residue" evidence="7">
    <location>
        <position position="1"/>
    </location>
</feature>
<evidence type="ECO:0000256" key="2">
    <source>
        <dbReference type="ARBA" id="ARBA00022650"/>
    </source>
</evidence>
<dbReference type="EMBL" id="AZMC01000239">
    <property type="protein sequence ID" value="ETI87244.1"/>
    <property type="molecule type" value="Genomic_DNA"/>
</dbReference>
<dbReference type="Gene3D" id="1.10.3730.10">
    <property type="entry name" value="ProC C-terminal domain-like"/>
    <property type="match status" value="1"/>
</dbReference>
<keyword evidence="2" id="KW-0028">Amino-acid biosynthesis</keyword>
<dbReference type="InterPro" id="IPR053790">
    <property type="entry name" value="P5CR-like_CS"/>
</dbReference>
<dbReference type="Gene3D" id="3.40.50.720">
    <property type="entry name" value="NAD(P)-binding Rossmann-like Domain"/>
    <property type="match status" value="1"/>
</dbReference>
<dbReference type="PANTHER" id="PTHR11645:SF0">
    <property type="entry name" value="PYRROLINE-5-CARBOXYLATE REDUCTASE 3"/>
    <property type="match status" value="1"/>
</dbReference>
<dbReference type="InterPro" id="IPR029036">
    <property type="entry name" value="P5CR_dimer"/>
</dbReference>
<name>W1U3L5_9FIRM</name>
<dbReference type="PANTHER" id="PTHR11645">
    <property type="entry name" value="PYRROLINE-5-CARBOXYLATE REDUCTASE"/>
    <property type="match status" value="1"/>
</dbReference>
<dbReference type="InterPro" id="IPR008927">
    <property type="entry name" value="6-PGluconate_DH-like_C_sf"/>
</dbReference>
<organism evidence="7 8">
    <name type="scientific">Negativicoccus succinicivorans DORA_17_25</name>
    <dbReference type="NCBI Taxonomy" id="1403945"/>
    <lineage>
        <taxon>Bacteria</taxon>
        <taxon>Bacillati</taxon>
        <taxon>Bacillota</taxon>
        <taxon>Negativicutes</taxon>
        <taxon>Veillonellales</taxon>
        <taxon>Veillonellaceae</taxon>
        <taxon>Negativicoccus</taxon>
    </lineage>
</organism>
<keyword evidence="2" id="KW-0641">Proline biosynthesis</keyword>
<comment type="similarity">
    <text evidence="1">Belongs to the pyrroline-5-carboxylate reductase family.</text>
</comment>
<dbReference type="HAMAP" id="MF_01925">
    <property type="entry name" value="P5C_reductase"/>
    <property type="match status" value="1"/>
</dbReference>
<evidence type="ECO:0000256" key="3">
    <source>
        <dbReference type="ARBA" id="ARBA00022857"/>
    </source>
</evidence>
<evidence type="ECO:0000313" key="8">
    <source>
        <dbReference type="Proteomes" id="UP000018840"/>
    </source>
</evidence>
<comment type="function">
    <text evidence="5">Catalyzes the reduction of 1-pyrroline-5-carboxylate (PCA) to L-proline.</text>
</comment>
<dbReference type="Pfam" id="PF14748">
    <property type="entry name" value="P5CR_dimer"/>
    <property type="match status" value="1"/>
</dbReference>
<evidence type="ECO:0000256" key="4">
    <source>
        <dbReference type="ARBA" id="ARBA00023002"/>
    </source>
</evidence>
<dbReference type="RefSeq" id="WP_024048251.1">
    <property type="nucleotide sequence ID" value="NZ_AZMC01000239.1"/>
</dbReference>
<feature type="domain" description="Pyrroline-5-carboxylate reductase dimerisation" evidence="6">
    <location>
        <begin position="46"/>
        <end position="150"/>
    </location>
</feature>
<keyword evidence="3" id="KW-0521">NADP</keyword>
<dbReference type="PROSITE" id="PS00521">
    <property type="entry name" value="P5CR"/>
    <property type="match status" value="1"/>
</dbReference>
<reference evidence="7 8" key="1">
    <citation type="submission" date="2013-12" db="EMBL/GenBank/DDBJ databases">
        <title>A Varibaculum cambriense genome reconstructed from a premature infant gut community with otherwise low bacterial novelty that shifts toward anaerobic metabolism during the third week of life.</title>
        <authorList>
            <person name="Brown C.T."/>
            <person name="Sharon I."/>
            <person name="Thomas B.C."/>
            <person name="Castelle C.J."/>
            <person name="Morowitz M.J."/>
            <person name="Banfield J.F."/>
        </authorList>
    </citation>
    <scope>NUCLEOTIDE SEQUENCE [LARGE SCALE GENOMIC DNA]</scope>
    <source>
        <strain evidence="8">DORA_17_25</strain>
    </source>
</reference>
<dbReference type="GO" id="GO:0004735">
    <property type="term" value="F:pyrroline-5-carboxylate reductase activity"/>
    <property type="evidence" value="ECO:0007669"/>
    <property type="project" value="InterPro"/>
</dbReference>
<evidence type="ECO:0000259" key="6">
    <source>
        <dbReference type="Pfam" id="PF14748"/>
    </source>
</evidence>
<dbReference type="AlphaFoldDB" id="W1U3L5"/>
<dbReference type="PATRIC" id="fig|1403945.3.peg.454"/>
<evidence type="ECO:0000256" key="5">
    <source>
        <dbReference type="ARBA" id="ARBA00058118"/>
    </source>
</evidence>
<evidence type="ECO:0000256" key="1">
    <source>
        <dbReference type="ARBA" id="ARBA00005525"/>
    </source>
</evidence>
<gene>
    <name evidence="7" type="ORF">Q612_NSC00239G0002</name>
</gene>
<dbReference type="GO" id="GO:0055129">
    <property type="term" value="P:L-proline biosynthetic process"/>
    <property type="evidence" value="ECO:0007669"/>
    <property type="project" value="TreeGrafter"/>
</dbReference>
<proteinExistence type="inferred from homology"/>
<keyword evidence="4" id="KW-0560">Oxidoreductase</keyword>
<sequence length="155" mass="16074">RVMPNTPVDVAAGMISIAPADDVAKDDVALVESIFAALGETVVVSEAELTAMMALAGAGPAYVYVIMDALADAGVRIGLPRKLAIKAAAQTLFGAAKMQLTSNTHPAILRDQVTSPGGTTIAGIQAMERNGLRAALIEGVVACYERDRELAQTHE</sequence>
<dbReference type="Proteomes" id="UP000018840">
    <property type="component" value="Unassembled WGS sequence"/>
</dbReference>
<dbReference type="SUPFAM" id="SSF48179">
    <property type="entry name" value="6-phosphogluconate dehydrogenase C-terminal domain-like"/>
    <property type="match status" value="1"/>
</dbReference>
<dbReference type="FunFam" id="1.10.3730.10:FF:000001">
    <property type="entry name" value="Pyrroline-5-carboxylate reductase"/>
    <property type="match status" value="1"/>
</dbReference>
<evidence type="ECO:0000313" key="7">
    <source>
        <dbReference type="EMBL" id="ETI87244.1"/>
    </source>
</evidence>
<protein>
    <submittedName>
        <fullName evidence="7">Pyrroline-5-carboxylate reductase</fullName>
    </submittedName>
</protein>
<dbReference type="InterPro" id="IPR000304">
    <property type="entry name" value="Pyrroline-COOH_reductase"/>
</dbReference>